<dbReference type="RefSeq" id="WP_344278466.1">
    <property type="nucleotide sequence ID" value="NZ_BAAAKV010000036.1"/>
</dbReference>
<proteinExistence type="predicted"/>
<comment type="caution">
    <text evidence="1">The sequence shown here is derived from an EMBL/GenBank/DDBJ whole genome shotgun (WGS) entry which is preliminary data.</text>
</comment>
<keyword evidence="2" id="KW-1185">Reference proteome</keyword>
<dbReference type="EMBL" id="BAAAKV010000036">
    <property type="protein sequence ID" value="GAA1179092.1"/>
    <property type="molecule type" value="Genomic_DNA"/>
</dbReference>
<protein>
    <submittedName>
        <fullName evidence="1">Uncharacterized protein</fullName>
    </submittedName>
</protein>
<gene>
    <name evidence="1" type="ORF">GCM10009654_40440</name>
</gene>
<dbReference type="Proteomes" id="UP001501371">
    <property type="component" value="Unassembled WGS sequence"/>
</dbReference>
<sequence length="310" mass="33339">MTATYETVVEPTVQITFTEELEPEHHSAVERSIQGMAAHAAQQTDRVRAAEAEHAKLAAALNAPLARLVESDPASAEALQELRTRPLPLELDSVGVLHPEDTSAAAEEATLSVRNIQTHVWGPPYHFSWFWHRTNGSPPFNRVIDRPTGQVGLDGRSGSPGAIPGGASTFVEAHAGFGLLFHPPANGVLVGDSLRRVHDSFAVAAYGIGSNATVEGGTECTILEDGQFRQGATHRLYRKRVSVNESDHATTPGFFTDSPMSIQWPVKAGHEYTFNVGVWVYCDHTAGVGRSAAQSLCQAIIPTMTTTVPM</sequence>
<reference evidence="2" key="1">
    <citation type="journal article" date="2019" name="Int. J. Syst. Evol. Microbiol.">
        <title>The Global Catalogue of Microorganisms (GCM) 10K type strain sequencing project: providing services to taxonomists for standard genome sequencing and annotation.</title>
        <authorList>
            <consortium name="The Broad Institute Genomics Platform"/>
            <consortium name="The Broad Institute Genome Sequencing Center for Infectious Disease"/>
            <person name="Wu L."/>
            <person name="Ma J."/>
        </authorList>
    </citation>
    <scope>NUCLEOTIDE SEQUENCE [LARGE SCALE GENOMIC DNA]</scope>
    <source>
        <strain evidence="2">JCM 12696</strain>
    </source>
</reference>
<evidence type="ECO:0000313" key="2">
    <source>
        <dbReference type="Proteomes" id="UP001501371"/>
    </source>
</evidence>
<evidence type="ECO:0000313" key="1">
    <source>
        <dbReference type="EMBL" id="GAA1179092.1"/>
    </source>
</evidence>
<accession>A0ABP4FH81</accession>
<name>A0ABP4FH81_9ACTN</name>
<organism evidence="1 2">
    <name type="scientific">Streptomyces hebeiensis</name>
    <dbReference type="NCBI Taxonomy" id="229486"/>
    <lineage>
        <taxon>Bacteria</taxon>
        <taxon>Bacillati</taxon>
        <taxon>Actinomycetota</taxon>
        <taxon>Actinomycetes</taxon>
        <taxon>Kitasatosporales</taxon>
        <taxon>Streptomycetaceae</taxon>
        <taxon>Streptomyces</taxon>
    </lineage>
</organism>